<dbReference type="Pfam" id="PF11231">
    <property type="entry name" value="DUF3034"/>
    <property type="match status" value="1"/>
</dbReference>
<protein>
    <submittedName>
        <fullName evidence="2">DUF3034 family protein</fullName>
    </submittedName>
</protein>
<dbReference type="Proteomes" id="UP000305654">
    <property type="component" value="Unassembled WGS sequence"/>
</dbReference>
<name>A0A5R9J990_9PROT</name>
<sequence>MIVAYSLAVLALGGAARAQDSARLLATSGVSEVEGAGGGGLATWALITGYGSRDAIGANMHGTFVGLSDFGLGSVGASVGLYDRLELSYAHDWFDTSAAGGRLGLGRGYQFNLDVAGAKLRLLGNAVYDQDTWLPEISVGTQFKAADSHAVLKAIGAGSPDGVDFYVAATKLFLAQSLLVNATVRATKANQFGILGFGGDRDDGYSAEFEGSAALLLTRRLAIGAEFRTRPDNLAFAHEGDAYDLFGAFFLNKHLSATLAYVDLGAIARQGDQKGYYISLQAGF</sequence>
<dbReference type="AlphaFoldDB" id="A0A5R9J990"/>
<evidence type="ECO:0000313" key="3">
    <source>
        <dbReference type="Proteomes" id="UP000305654"/>
    </source>
</evidence>
<dbReference type="OrthoDB" id="9126735at2"/>
<dbReference type="InterPro" id="IPR021393">
    <property type="entry name" value="DUF3034"/>
</dbReference>
<dbReference type="EMBL" id="VCDI01000002">
    <property type="protein sequence ID" value="TLU73569.1"/>
    <property type="molecule type" value="Genomic_DNA"/>
</dbReference>
<keyword evidence="3" id="KW-1185">Reference proteome</keyword>
<accession>A0A5R9J990</accession>
<reference evidence="2 3" key="1">
    <citation type="submission" date="2019-05" db="EMBL/GenBank/DDBJ databases">
        <authorList>
            <person name="Pankratov T."/>
            <person name="Grouzdev D."/>
        </authorList>
    </citation>
    <scope>NUCLEOTIDE SEQUENCE [LARGE SCALE GENOMIC DNA]</scope>
    <source>
        <strain evidence="2 3">KEBCLARHB70R</strain>
    </source>
</reference>
<feature type="signal peptide" evidence="1">
    <location>
        <begin position="1"/>
        <end position="18"/>
    </location>
</feature>
<proteinExistence type="predicted"/>
<comment type="caution">
    <text evidence="2">The sequence shown here is derived from an EMBL/GenBank/DDBJ whole genome shotgun (WGS) entry which is preliminary data.</text>
</comment>
<gene>
    <name evidence="2" type="ORF">FE263_05860</name>
</gene>
<organism evidence="2 3">
    <name type="scientific">Lichenicoccus roseus</name>
    <dbReference type="NCBI Taxonomy" id="2683649"/>
    <lineage>
        <taxon>Bacteria</taxon>
        <taxon>Pseudomonadati</taxon>
        <taxon>Pseudomonadota</taxon>
        <taxon>Alphaproteobacteria</taxon>
        <taxon>Acetobacterales</taxon>
        <taxon>Acetobacteraceae</taxon>
        <taxon>Lichenicoccus</taxon>
    </lineage>
</organism>
<feature type="chain" id="PRO_5024358402" evidence="1">
    <location>
        <begin position="19"/>
        <end position="284"/>
    </location>
</feature>
<evidence type="ECO:0000256" key="1">
    <source>
        <dbReference type="SAM" id="SignalP"/>
    </source>
</evidence>
<keyword evidence="1" id="KW-0732">Signal</keyword>
<evidence type="ECO:0000313" key="2">
    <source>
        <dbReference type="EMBL" id="TLU73569.1"/>
    </source>
</evidence>